<dbReference type="EMBL" id="KV460364">
    <property type="protein sequence ID" value="OCA19855.1"/>
    <property type="molecule type" value="Genomic_DNA"/>
</dbReference>
<protein>
    <submittedName>
        <fullName evidence="1">Uncharacterized protein</fullName>
    </submittedName>
</protein>
<gene>
    <name evidence="1" type="ORF">XENTR_v90027247mg</name>
</gene>
<feature type="non-terminal residue" evidence="1">
    <location>
        <position position="1"/>
    </location>
</feature>
<evidence type="ECO:0000313" key="1">
    <source>
        <dbReference type="EMBL" id="OCA19855.1"/>
    </source>
</evidence>
<accession>A0A1B8YA19</accession>
<dbReference type="AlphaFoldDB" id="A0A1B8YA19"/>
<proteinExistence type="predicted"/>
<reference evidence="1" key="3">
    <citation type="submission" date="2016-05" db="EMBL/GenBank/DDBJ databases">
        <title>WGS assembly of Xenopus tropicalis.</title>
        <authorList>
            <person name="Sessions A."/>
            <person name="Jenkins J."/>
            <person name="Mitros T."/>
            <person name="Lyons J.T."/>
            <person name="Dichmann D.S."/>
            <person name="Robert J."/>
            <person name="Harland R.M."/>
            <person name="Rokhsar D.S."/>
        </authorList>
    </citation>
    <scope>NUCLEOTIDE SEQUENCE</scope>
    <source>
        <strain evidence="1">Nigerian</strain>
    </source>
</reference>
<reference evidence="1" key="1">
    <citation type="submission" date="2009-11" db="EMBL/GenBank/DDBJ databases">
        <authorList>
            <consortium name="US DOE Joint Genome Institute (JGI-PGF)"/>
            <person name="Ottilar R."/>
            <person name="Schmutz J."/>
            <person name="Salamov A."/>
            <person name="Cheng J.F."/>
            <person name="Lucas S."/>
            <person name="Pitluck S."/>
            <person name="Gundlach H."/>
            <person name="Guo Y."/>
            <person name="Haberer G."/>
            <person name="Nasrallah J."/>
            <person name="Mayer K.F.X."/>
            <person name="van de Peer Y."/>
            <person name="Weigel D."/>
            <person name="Grigoriev I.V."/>
        </authorList>
    </citation>
    <scope>NUCLEOTIDE SEQUENCE</scope>
    <source>
        <strain evidence="1">Nigerian</strain>
    </source>
</reference>
<name>A0A1B8YA19_XENTR</name>
<reference evidence="1" key="2">
    <citation type="journal article" date="2010" name="Science">
        <title>The genome of the Western clawed frog Xenopus tropicalis.</title>
        <authorList>
            <person name="Hellsten U."/>
            <person name="Harland R.M."/>
            <person name="Gilchrist M.J."/>
            <person name="Hendrix D."/>
            <person name="Jurka J."/>
            <person name="Kapitonov V."/>
            <person name="Ovcharenko I."/>
            <person name="Putnam N.H."/>
            <person name="Shu S."/>
            <person name="Taher L."/>
            <person name="Blitz I.L."/>
            <person name="Blumberg B."/>
            <person name="Dichmann D.S."/>
            <person name="Dubchak I."/>
            <person name="Amaya E."/>
            <person name="Detter J.C."/>
            <person name="Fletcher R."/>
            <person name="Gerhard D.S."/>
            <person name="Goodstein D."/>
            <person name="Graves T."/>
            <person name="Grigoriev I.V."/>
            <person name="Grimwood J."/>
            <person name="Kawashima T."/>
            <person name="Lindquist E."/>
            <person name="Lucas S.M."/>
            <person name="Mead P.E."/>
            <person name="Mitros T."/>
            <person name="Ogino H."/>
            <person name="Ohta Y."/>
            <person name="Poliakov A.V."/>
            <person name="Pollet N."/>
            <person name="Robert J."/>
            <person name="Salamov A."/>
            <person name="Sater A.K."/>
            <person name="Schmutz J."/>
            <person name="Terry A."/>
            <person name="Vize P.D."/>
            <person name="Warren W.C."/>
            <person name="Wells D."/>
            <person name="Wills A."/>
            <person name="Wilson R.K."/>
            <person name="Zimmerman L.B."/>
            <person name="Zorn A.M."/>
            <person name="Grainger R."/>
            <person name="Grammer T."/>
            <person name="Khokha M.K."/>
            <person name="Richardson P.M."/>
            <person name="Rokhsar D.S."/>
        </authorList>
    </citation>
    <scope>NUCLEOTIDE SEQUENCE [LARGE SCALE GENOMIC DNA]</scope>
    <source>
        <strain evidence="1">Nigerian</strain>
    </source>
</reference>
<organism evidence="1">
    <name type="scientific">Xenopus tropicalis</name>
    <name type="common">Western clawed frog</name>
    <name type="synonym">Silurana tropicalis</name>
    <dbReference type="NCBI Taxonomy" id="8364"/>
    <lineage>
        <taxon>Eukaryota</taxon>
        <taxon>Metazoa</taxon>
        <taxon>Chordata</taxon>
        <taxon>Craniata</taxon>
        <taxon>Vertebrata</taxon>
        <taxon>Euteleostomi</taxon>
        <taxon>Amphibia</taxon>
        <taxon>Batrachia</taxon>
        <taxon>Anura</taxon>
        <taxon>Pipoidea</taxon>
        <taxon>Pipidae</taxon>
        <taxon>Xenopodinae</taxon>
        <taxon>Xenopus</taxon>
        <taxon>Silurana</taxon>
    </lineage>
</organism>
<sequence>PIPSVYLRNSAATLLTSAVLLAIDSYNKEIIIYGHKTLVYLGSSLLPCIHCIALLISTLEIGELCTCQFCSNWHREYLGDGKKMAAGQGHFKFPVGPGQASWLDLSCSPPDIAELQIPVPGIGPQHLYNKDSRLPPIAFKLPSLYFRHLHFKKMAMLAGLKEKEPLCSSY</sequence>